<reference evidence="1" key="1">
    <citation type="submission" date="2023-06" db="EMBL/GenBank/DDBJ databases">
        <authorList>
            <person name="Kurt Z."/>
        </authorList>
    </citation>
    <scope>NUCLEOTIDE SEQUENCE</scope>
</reference>
<gene>
    <name evidence="2" type="ORF">HINF_LOCUS51192</name>
    <name evidence="1" type="ORF">HINF_LOCUS54260</name>
</gene>
<evidence type="ECO:0000313" key="1">
    <source>
        <dbReference type="EMBL" id="CAI9966615.1"/>
    </source>
</evidence>
<evidence type="ECO:0000313" key="3">
    <source>
        <dbReference type="Proteomes" id="UP001642409"/>
    </source>
</evidence>
<accession>A0AA86QXW2</accession>
<reference evidence="2 3" key="2">
    <citation type="submission" date="2024-07" db="EMBL/GenBank/DDBJ databases">
        <authorList>
            <person name="Akdeniz Z."/>
        </authorList>
    </citation>
    <scope>NUCLEOTIDE SEQUENCE [LARGE SCALE GENOMIC DNA]</scope>
</reference>
<keyword evidence="3" id="KW-1185">Reference proteome</keyword>
<organism evidence="1">
    <name type="scientific">Hexamita inflata</name>
    <dbReference type="NCBI Taxonomy" id="28002"/>
    <lineage>
        <taxon>Eukaryota</taxon>
        <taxon>Metamonada</taxon>
        <taxon>Diplomonadida</taxon>
        <taxon>Hexamitidae</taxon>
        <taxon>Hexamitinae</taxon>
        <taxon>Hexamita</taxon>
    </lineage>
</organism>
<dbReference type="EMBL" id="CAXDID020000249">
    <property type="protein sequence ID" value="CAL6064103.1"/>
    <property type="molecule type" value="Genomic_DNA"/>
</dbReference>
<proteinExistence type="predicted"/>
<dbReference type="EMBL" id="CATOUU010001008">
    <property type="protein sequence ID" value="CAI9966615.1"/>
    <property type="molecule type" value="Genomic_DNA"/>
</dbReference>
<dbReference type="AlphaFoldDB" id="A0AA86QXW2"/>
<name>A0AA86QXW2_9EUKA</name>
<dbReference type="Proteomes" id="UP001642409">
    <property type="component" value="Unassembled WGS sequence"/>
</dbReference>
<protein>
    <submittedName>
        <fullName evidence="2">Hypothetical_protein</fullName>
    </submittedName>
</protein>
<comment type="caution">
    <text evidence="1">The sequence shown here is derived from an EMBL/GenBank/DDBJ whole genome shotgun (WGS) entry which is preliminary data.</text>
</comment>
<evidence type="ECO:0000313" key="2">
    <source>
        <dbReference type="EMBL" id="CAL6064103.1"/>
    </source>
</evidence>
<sequence length="137" mass="15856">MLLIKDMSPLGEEMLKLIIKLLIFALFEVLSNMLIYPDIIFSCVPNFDIILSQLMYIEFEFERKLPAFEFQTPTCILIRMNCIQFANSGRTALEQTLFQISINAFVNVELNTQPLAKFELDTESVIELTSNEDTEIY</sequence>